<comment type="caution">
    <text evidence="1">The sequence shown here is derived from an EMBL/GenBank/DDBJ whole genome shotgun (WGS) entry which is preliminary data.</text>
</comment>
<dbReference type="Proteomes" id="UP000789860">
    <property type="component" value="Unassembled WGS sequence"/>
</dbReference>
<dbReference type="EMBL" id="CAJVPM010027452">
    <property type="protein sequence ID" value="CAG8666221.1"/>
    <property type="molecule type" value="Genomic_DNA"/>
</dbReference>
<name>A0ACA9NNC9_9GLOM</name>
<keyword evidence="2" id="KW-1185">Reference proteome</keyword>
<evidence type="ECO:0000313" key="1">
    <source>
        <dbReference type="EMBL" id="CAG8666221.1"/>
    </source>
</evidence>
<reference evidence="1" key="1">
    <citation type="submission" date="2021-06" db="EMBL/GenBank/DDBJ databases">
        <authorList>
            <person name="Kallberg Y."/>
            <person name="Tangrot J."/>
            <person name="Rosling A."/>
        </authorList>
    </citation>
    <scope>NUCLEOTIDE SEQUENCE</scope>
    <source>
        <strain evidence="1">AU212A</strain>
    </source>
</reference>
<gene>
    <name evidence="1" type="ORF">SCALOS_LOCUS9210</name>
</gene>
<proteinExistence type="predicted"/>
<accession>A0ACA9NNC9</accession>
<protein>
    <submittedName>
        <fullName evidence="1">5583_t:CDS:1</fullName>
    </submittedName>
</protein>
<evidence type="ECO:0000313" key="2">
    <source>
        <dbReference type="Proteomes" id="UP000789860"/>
    </source>
</evidence>
<sequence>MIIQEASKIAAFFDPYFKKIVYFEQSLDEILAPIRENLPTNLNSIVQPSYISRRLQFIHEFSRTSTQLITSNSDELIQY</sequence>
<organism evidence="1 2">
    <name type="scientific">Scutellospora calospora</name>
    <dbReference type="NCBI Taxonomy" id="85575"/>
    <lineage>
        <taxon>Eukaryota</taxon>
        <taxon>Fungi</taxon>
        <taxon>Fungi incertae sedis</taxon>
        <taxon>Mucoromycota</taxon>
        <taxon>Glomeromycotina</taxon>
        <taxon>Glomeromycetes</taxon>
        <taxon>Diversisporales</taxon>
        <taxon>Gigasporaceae</taxon>
        <taxon>Scutellospora</taxon>
    </lineage>
</organism>